<evidence type="ECO:0008006" key="4">
    <source>
        <dbReference type="Google" id="ProtNLM"/>
    </source>
</evidence>
<accession>A0AAD4CZ42</accession>
<gene>
    <name evidence="2" type="ORF">FE257_000048</name>
</gene>
<reference evidence="2" key="2">
    <citation type="submission" date="2020-02" db="EMBL/GenBank/DDBJ databases">
        <authorList>
            <person name="Gilchrist C.L.M."/>
            <person name="Chooi Y.-H."/>
        </authorList>
    </citation>
    <scope>NUCLEOTIDE SEQUENCE</scope>
    <source>
        <strain evidence="2">MST-FP2251</strain>
    </source>
</reference>
<dbReference type="PANTHER" id="PTHR47356">
    <property type="entry name" value="FAD-DEPENDENT MONOOXYGENASE ASQG-RELATED"/>
    <property type="match status" value="1"/>
</dbReference>
<proteinExistence type="predicted"/>
<dbReference type="EMBL" id="VCAU01000001">
    <property type="protein sequence ID" value="KAF9895146.1"/>
    <property type="molecule type" value="Genomic_DNA"/>
</dbReference>
<dbReference type="AlphaFoldDB" id="A0AAD4CZ42"/>
<sequence>MATATDGEFAGASFSGGACENLDGEGNILTGKRLDDAGGLQLRIDGKWPSSTLRRGGNTTPCDLASLRTRRRDVSSLNGRTKAQAKMEYIVLEKHQDILTTLGGTIGLLPNGARILDQLGIYEAIEDVACPVTVAHTTFPDGFVFRDDYPAAIHERKVRVPSVDPHSTQPDPSVVQCALKPRHGQNRTEGDEDCDVVVGADGVHSVVRSQMWQLANTVHPGLVSEEEQRNMRAEYSCVFGMASPIEGINAGEQLIACHDDTAILVFPEKNDCIGWALIQKLDKPCIYPNMPRFSPKQTIAMGQAAADLPVYRKIRFGDLWARTATRQSTVLEEGLLQTWHHGRIVCVGDSMTPNIAQGANTGIEGAAALANVLLRIGRIPNPSEAEIAPLLQTYAECHQNRLRHIHAISHAATRGHTRSGWFQKLAGRYIYPVTPNAVLGLLGGIFEGAPCLEYVPLPARCQGGWDKKTHSYHMAELVGGILVIGLALLVACCFVTSQPRQM</sequence>
<reference evidence="2" key="1">
    <citation type="journal article" date="2019" name="Beilstein J. Org. Chem.">
        <title>Nanangenines: drimane sesquiterpenoids as the dominant metabolite cohort of a novel Australian fungus, Aspergillus nanangensis.</title>
        <authorList>
            <person name="Lacey H.J."/>
            <person name="Gilchrist C.L.M."/>
            <person name="Crombie A."/>
            <person name="Kalaitzis J.A."/>
            <person name="Vuong D."/>
            <person name="Rutledge P.J."/>
            <person name="Turner P."/>
            <person name="Pitt J.I."/>
            <person name="Lacey E."/>
            <person name="Chooi Y.H."/>
            <person name="Piggott A.M."/>
        </authorList>
    </citation>
    <scope>NUCLEOTIDE SEQUENCE</scope>
    <source>
        <strain evidence="2">MST-FP2251</strain>
    </source>
</reference>
<dbReference type="GO" id="GO:0004497">
    <property type="term" value="F:monooxygenase activity"/>
    <property type="evidence" value="ECO:0007669"/>
    <property type="project" value="InterPro"/>
</dbReference>
<keyword evidence="3" id="KW-1185">Reference proteome</keyword>
<organism evidence="2 3">
    <name type="scientific">Aspergillus nanangensis</name>
    <dbReference type="NCBI Taxonomy" id="2582783"/>
    <lineage>
        <taxon>Eukaryota</taxon>
        <taxon>Fungi</taxon>
        <taxon>Dikarya</taxon>
        <taxon>Ascomycota</taxon>
        <taxon>Pezizomycotina</taxon>
        <taxon>Eurotiomycetes</taxon>
        <taxon>Eurotiomycetidae</taxon>
        <taxon>Eurotiales</taxon>
        <taxon>Aspergillaceae</taxon>
        <taxon>Aspergillus</taxon>
        <taxon>Aspergillus subgen. Circumdati</taxon>
    </lineage>
</organism>
<comment type="caution">
    <text evidence="2">The sequence shown here is derived from an EMBL/GenBank/DDBJ whole genome shotgun (WGS) entry which is preliminary data.</text>
</comment>
<dbReference type="InterPro" id="IPR050562">
    <property type="entry name" value="FAD_mOase_fung"/>
</dbReference>
<dbReference type="SUPFAM" id="SSF51905">
    <property type="entry name" value="FAD/NAD(P)-binding domain"/>
    <property type="match status" value="1"/>
</dbReference>
<dbReference type="PANTHER" id="PTHR47356:SF2">
    <property type="entry name" value="FAD-BINDING DOMAIN-CONTAINING PROTEIN-RELATED"/>
    <property type="match status" value="1"/>
</dbReference>
<evidence type="ECO:0000313" key="3">
    <source>
        <dbReference type="Proteomes" id="UP001194746"/>
    </source>
</evidence>
<dbReference type="Gene3D" id="3.50.50.60">
    <property type="entry name" value="FAD/NAD(P)-binding domain"/>
    <property type="match status" value="1"/>
</dbReference>
<name>A0AAD4CZ42_ASPNN</name>
<dbReference type="InterPro" id="IPR036188">
    <property type="entry name" value="FAD/NAD-bd_sf"/>
</dbReference>
<evidence type="ECO:0000256" key="1">
    <source>
        <dbReference type="SAM" id="Phobius"/>
    </source>
</evidence>
<feature type="transmembrane region" description="Helical" evidence="1">
    <location>
        <begin position="477"/>
        <end position="496"/>
    </location>
</feature>
<keyword evidence="1" id="KW-0812">Transmembrane</keyword>
<dbReference type="Proteomes" id="UP001194746">
    <property type="component" value="Unassembled WGS sequence"/>
</dbReference>
<evidence type="ECO:0000313" key="2">
    <source>
        <dbReference type="EMBL" id="KAF9895146.1"/>
    </source>
</evidence>
<keyword evidence="1" id="KW-1133">Transmembrane helix</keyword>
<protein>
    <recommendedName>
        <fullName evidence="4">FAD-binding domain-containing protein</fullName>
    </recommendedName>
</protein>
<keyword evidence="1" id="KW-0472">Membrane</keyword>